<dbReference type="EMBL" id="GBRH01196948">
    <property type="protein sequence ID" value="JAE00948.1"/>
    <property type="molecule type" value="Transcribed_RNA"/>
</dbReference>
<dbReference type="AlphaFoldDB" id="A0A0A9EY31"/>
<name>A0A0A9EY31_ARUDO</name>
<organism evidence="2">
    <name type="scientific">Arundo donax</name>
    <name type="common">Giant reed</name>
    <name type="synonym">Donax arundinaceus</name>
    <dbReference type="NCBI Taxonomy" id="35708"/>
    <lineage>
        <taxon>Eukaryota</taxon>
        <taxon>Viridiplantae</taxon>
        <taxon>Streptophyta</taxon>
        <taxon>Embryophyta</taxon>
        <taxon>Tracheophyta</taxon>
        <taxon>Spermatophyta</taxon>
        <taxon>Magnoliopsida</taxon>
        <taxon>Liliopsida</taxon>
        <taxon>Poales</taxon>
        <taxon>Poaceae</taxon>
        <taxon>PACMAD clade</taxon>
        <taxon>Arundinoideae</taxon>
        <taxon>Arundineae</taxon>
        <taxon>Arundo</taxon>
    </lineage>
</organism>
<proteinExistence type="predicted"/>
<accession>A0A0A9EY31</accession>
<evidence type="ECO:0000256" key="1">
    <source>
        <dbReference type="SAM" id="MobiDB-lite"/>
    </source>
</evidence>
<reference evidence="2" key="1">
    <citation type="submission" date="2014-09" db="EMBL/GenBank/DDBJ databases">
        <authorList>
            <person name="Magalhaes I.L.F."/>
            <person name="Oliveira U."/>
            <person name="Santos F.R."/>
            <person name="Vidigal T.H.D.A."/>
            <person name="Brescovit A.D."/>
            <person name="Santos A.J."/>
        </authorList>
    </citation>
    <scope>NUCLEOTIDE SEQUENCE</scope>
    <source>
        <tissue evidence="2">Shoot tissue taken approximately 20 cm above the soil surface</tissue>
    </source>
</reference>
<reference evidence="2" key="2">
    <citation type="journal article" date="2015" name="Data Brief">
        <title>Shoot transcriptome of the giant reed, Arundo donax.</title>
        <authorList>
            <person name="Barrero R.A."/>
            <person name="Guerrero F.D."/>
            <person name="Moolhuijzen P."/>
            <person name="Goolsby J.A."/>
            <person name="Tidwell J."/>
            <person name="Bellgard S.E."/>
            <person name="Bellgard M.I."/>
        </authorList>
    </citation>
    <scope>NUCLEOTIDE SEQUENCE</scope>
    <source>
        <tissue evidence="2">Shoot tissue taken approximately 20 cm above the soil surface</tissue>
    </source>
</reference>
<evidence type="ECO:0000313" key="2">
    <source>
        <dbReference type="EMBL" id="JAE00948.1"/>
    </source>
</evidence>
<sequence length="20" mass="2191">MFSRVCSSFGMGSESEISYS</sequence>
<protein>
    <submittedName>
        <fullName evidence="2">Uncharacterized protein</fullName>
    </submittedName>
</protein>
<feature type="region of interest" description="Disordered" evidence="1">
    <location>
        <begin position="1"/>
        <end position="20"/>
    </location>
</feature>